<dbReference type="GO" id="GO:0003676">
    <property type="term" value="F:nucleic acid binding"/>
    <property type="evidence" value="ECO:0007669"/>
    <property type="project" value="InterPro"/>
</dbReference>
<gene>
    <name evidence="3" type="ORF">A2556_00075</name>
</gene>
<dbReference type="SUPFAM" id="SSF52980">
    <property type="entry name" value="Restriction endonuclease-like"/>
    <property type="match status" value="1"/>
</dbReference>
<evidence type="ECO:0000256" key="1">
    <source>
        <dbReference type="ARBA" id="ARBA00006738"/>
    </source>
</evidence>
<dbReference type="InterPro" id="IPR003509">
    <property type="entry name" value="UPF0102_YraN-like"/>
</dbReference>
<protein>
    <recommendedName>
        <fullName evidence="2">UPF0102 protein A2556_00075</fullName>
    </recommendedName>
</protein>
<dbReference type="InterPro" id="IPR011335">
    <property type="entry name" value="Restrct_endonuc-II-like"/>
</dbReference>
<dbReference type="AlphaFoldDB" id="A0A1G2QNF5"/>
<dbReference type="PANTHER" id="PTHR34039:SF1">
    <property type="entry name" value="UPF0102 PROTEIN YRAN"/>
    <property type="match status" value="1"/>
</dbReference>
<dbReference type="InterPro" id="IPR011856">
    <property type="entry name" value="tRNA_endonuc-like_dom_sf"/>
</dbReference>
<accession>A0A1G2QNF5</accession>
<dbReference type="Proteomes" id="UP000177140">
    <property type="component" value="Unassembled WGS sequence"/>
</dbReference>
<dbReference type="EMBL" id="MHTM01000024">
    <property type="protein sequence ID" value="OHA62013.1"/>
    <property type="molecule type" value="Genomic_DNA"/>
</dbReference>
<name>A0A1G2QNF5_9BACT</name>
<sequence length="148" mass="17615">MDNRTEKRRIGDFGENLAGDWLKKQGFKILDRNYWTKFGEIDIVGKKDGQIIFFEVKTVTRATFRDKFPYNDLWPDGVSCESKELEDDYEPEDNIHPWKLKRLARTMEIYLSDKNIDDDDVDWQLDILAVYVDQEGKLLKIDRLEDVF</sequence>
<proteinExistence type="inferred from homology"/>
<evidence type="ECO:0000313" key="4">
    <source>
        <dbReference type="Proteomes" id="UP000177140"/>
    </source>
</evidence>
<comment type="caution">
    <text evidence="3">The sequence shown here is derived from an EMBL/GenBank/DDBJ whole genome shotgun (WGS) entry which is preliminary data.</text>
</comment>
<organism evidence="3 4">
    <name type="scientific">Candidatus Vogelbacteria bacterium RIFOXYD2_FULL_44_9</name>
    <dbReference type="NCBI Taxonomy" id="1802441"/>
    <lineage>
        <taxon>Bacteria</taxon>
        <taxon>Candidatus Vogeliibacteriota</taxon>
    </lineage>
</organism>
<reference evidence="3 4" key="1">
    <citation type="journal article" date="2016" name="Nat. Commun.">
        <title>Thousands of microbial genomes shed light on interconnected biogeochemical processes in an aquifer system.</title>
        <authorList>
            <person name="Anantharaman K."/>
            <person name="Brown C.T."/>
            <person name="Hug L.A."/>
            <person name="Sharon I."/>
            <person name="Castelle C.J."/>
            <person name="Probst A.J."/>
            <person name="Thomas B.C."/>
            <person name="Singh A."/>
            <person name="Wilkins M.J."/>
            <person name="Karaoz U."/>
            <person name="Brodie E.L."/>
            <person name="Williams K.H."/>
            <person name="Hubbard S.S."/>
            <person name="Banfield J.F."/>
        </authorList>
    </citation>
    <scope>NUCLEOTIDE SEQUENCE [LARGE SCALE GENOMIC DNA]</scope>
</reference>
<dbReference type="Gene3D" id="3.40.1350.10">
    <property type="match status" value="1"/>
</dbReference>
<evidence type="ECO:0000313" key="3">
    <source>
        <dbReference type="EMBL" id="OHA62013.1"/>
    </source>
</evidence>
<comment type="similarity">
    <text evidence="1 2">Belongs to the UPF0102 family.</text>
</comment>
<dbReference type="PANTHER" id="PTHR34039">
    <property type="entry name" value="UPF0102 PROTEIN YRAN"/>
    <property type="match status" value="1"/>
</dbReference>
<evidence type="ECO:0000256" key="2">
    <source>
        <dbReference type="HAMAP-Rule" id="MF_00048"/>
    </source>
</evidence>
<dbReference type="HAMAP" id="MF_00048">
    <property type="entry name" value="UPF0102"/>
    <property type="match status" value="1"/>
</dbReference>
<dbReference type="Pfam" id="PF02021">
    <property type="entry name" value="UPF0102"/>
    <property type="match status" value="1"/>
</dbReference>